<dbReference type="EMBL" id="JARBHB010000004">
    <property type="protein sequence ID" value="KAJ8887017.1"/>
    <property type="molecule type" value="Genomic_DNA"/>
</dbReference>
<accession>A0ABQ9HS18</accession>
<protein>
    <submittedName>
        <fullName evidence="1">Uncharacterized protein</fullName>
    </submittedName>
</protein>
<keyword evidence="2" id="KW-1185">Reference proteome</keyword>
<name>A0ABQ9HS18_9NEOP</name>
<gene>
    <name evidence="1" type="ORF">PR048_013231</name>
</gene>
<evidence type="ECO:0000313" key="1">
    <source>
        <dbReference type="EMBL" id="KAJ8887017.1"/>
    </source>
</evidence>
<evidence type="ECO:0000313" key="2">
    <source>
        <dbReference type="Proteomes" id="UP001159363"/>
    </source>
</evidence>
<organism evidence="1 2">
    <name type="scientific">Dryococelus australis</name>
    <dbReference type="NCBI Taxonomy" id="614101"/>
    <lineage>
        <taxon>Eukaryota</taxon>
        <taxon>Metazoa</taxon>
        <taxon>Ecdysozoa</taxon>
        <taxon>Arthropoda</taxon>
        <taxon>Hexapoda</taxon>
        <taxon>Insecta</taxon>
        <taxon>Pterygota</taxon>
        <taxon>Neoptera</taxon>
        <taxon>Polyneoptera</taxon>
        <taxon>Phasmatodea</taxon>
        <taxon>Verophasmatodea</taxon>
        <taxon>Anareolatae</taxon>
        <taxon>Phasmatidae</taxon>
        <taxon>Eurycanthinae</taxon>
        <taxon>Dryococelus</taxon>
    </lineage>
</organism>
<proteinExistence type="predicted"/>
<reference evidence="1 2" key="1">
    <citation type="submission" date="2023-02" db="EMBL/GenBank/DDBJ databases">
        <title>LHISI_Scaffold_Assembly.</title>
        <authorList>
            <person name="Stuart O.P."/>
            <person name="Cleave R."/>
            <person name="Magrath M.J.L."/>
            <person name="Mikheyev A.S."/>
        </authorList>
    </citation>
    <scope>NUCLEOTIDE SEQUENCE [LARGE SCALE GENOMIC DNA]</scope>
    <source>
        <strain evidence="1">Daus_M_001</strain>
        <tissue evidence="1">Leg muscle</tissue>
    </source>
</reference>
<comment type="caution">
    <text evidence="1">The sequence shown here is derived from an EMBL/GenBank/DDBJ whole genome shotgun (WGS) entry which is preliminary data.</text>
</comment>
<sequence length="78" mass="8933">MLKNSLKSHSLNVNISSYCADNSSFLCDDNDKIYKGNCTNHMIHNCTKHVCDTLDVDIKMVVVKIYGLFQYLRKEGMN</sequence>
<dbReference type="Proteomes" id="UP001159363">
    <property type="component" value="Chromosome X"/>
</dbReference>